<dbReference type="PANTHER" id="PTHR42718">
    <property type="entry name" value="MAJOR FACILITATOR SUPERFAMILY MULTIDRUG TRANSPORTER MFSC"/>
    <property type="match status" value="1"/>
</dbReference>
<feature type="transmembrane region" description="Helical" evidence="9">
    <location>
        <begin position="193"/>
        <end position="213"/>
    </location>
</feature>
<dbReference type="GO" id="GO:0022857">
    <property type="term" value="F:transmembrane transporter activity"/>
    <property type="evidence" value="ECO:0007669"/>
    <property type="project" value="InterPro"/>
</dbReference>
<evidence type="ECO:0000256" key="3">
    <source>
        <dbReference type="ARBA" id="ARBA00022448"/>
    </source>
</evidence>
<proteinExistence type="inferred from homology"/>
<dbReference type="AlphaFoldDB" id="A0A1M4ZHH0"/>
<feature type="transmembrane region" description="Helical" evidence="9">
    <location>
        <begin position="258"/>
        <end position="276"/>
    </location>
</feature>
<dbReference type="InterPro" id="IPR011701">
    <property type="entry name" value="MFS"/>
</dbReference>
<dbReference type="EMBL" id="FQVN01000002">
    <property type="protein sequence ID" value="SHF17490.1"/>
    <property type="molecule type" value="Genomic_DNA"/>
</dbReference>
<feature type="transmembrane region" description="Helical" evidence="9">
    <location>
        <begin position="364"/>
        <end position="382"/>
    </location>
</feature>
<sequence>MSRIREVDAGSPATPPPAPAGQVAGKARDARLDPALRRLISVILLGGILGILNSTMVSVGIDRLTTALDTSLGTVGWVSSGFLLAVTVTIPVTGWAVDRLGGRRLWVLGLGLFTLGSLAAGLAWNVGSLIAFRLVQGVGAGILDPLVLVLLARAAGAHRAGRVMGLMSSVFSLGPVLGPVVGGIVLHGLDWRWMFLVNVPLGALAILLSLRIMPSDAPPPERTRTRLDVLGVALLGPGFAGVLLTLSRTADHTDLASWSALAPLVIGVVLLVVYAIDALRRRSTPPLIDLRLFARGGFTASVTIMSLTGLSMYASLFVLPLYFQQSQQRGALVAGLLVAPLGVGSALAAPLAGRISDRIGSRNLAVAGGILAALSALAVTRIDGRTAEIWVVLAALAIGVGLALVGPPAMGSLYRALPASLVPQGSSVLYMLNQLGASVGIAVVAVVLGTADDGLAGFHGVYWFSFGAFLVVLAAAAFLPGRAAAHSPATNNPRATNEGASQ</sequence>
<dbReference type="STRING" id="2017.SAMN05444320_102741"/>
<evidence type="ECO:0000256" key="4">
    <source>
        <dbReference type="ARBA" id="ARBA00022475"/>
    </source>
</evidence>
<comment type="subcellular location">
    <subcellularLocation>
        <location evidence="1">Cell membrane</location>
        <topology evidence="1">Multi-pass membrane protein</topology>
    </subcellularLocation>
</comment>
<dbReference type="RefSeq" id="WP_083959484.1">
    <property type="nucleotide sequence ID" value="NZ_FQVN01000002.1"/>
</dbReference>
<dbReference type="Pfam" id="PF07690">
    <property type="entry name" value="MFS_1"/>
    <property type="match status" value="1"/>
</dbReference>
<keyword evidence="5 9" id="KW-0812">Transmembrane</keyword>
<evidence type="ECO:0000256" key="2">
    <source>
        <dbReference type="ARBA" id="ARBA00008537"/>
    </source>
</evidence>
<feature type="transmembrane region" description="Helical" evidence="9">
    <location>
        <begin position="130"/>
        <end position="151"/>
    </location>
</feature>
<dbReference type="PROSITE" id="PS50850">
    <property type="entry name" value="MFS"/>
    <property type="match status" value="1"/>
</dbReference>
<feature type="transmembrane region" description="Helical" evidence="9">
    <location>
        <begin position="297"/>
        <end position="319"/>
    </location>
</feature>
<dbReference type="InterPro" id="IPR036259">
    <property type="entry name" value="MFS_trans_sf"/>
</dbReference>
<organism evidence="11 12">
    <name type="scientific">Streptoalloteichus hindustanus</name>
    <dbReference type="NCBI Taxonomy" id="2017"/>
    <lineage>
        <taxon>Bacteria</taxon>
        <taxon>Bacillati</taxon>
        <taxon>Actinomycetota</taxon>
        <taxon>Actinomycetes</taxon>
        <taxon>Pseudonocardiales</taxon>
        <taxon>Pseudonocardiaceae</taxon>
        <taxon>Streptoalloteichus</taxon>
    </lineage>
</organism>
<evidence type="ECO:0000256" key="1">
    <source>
        <dbReference type="ARBA" id="ARBA00004651"/>
    </source>
</evidence>
<feature type="domain" description="Major facilitator superfamily (MFS) profile" evidence="10">
    <location>
        <begin position="39"/>
        <end position="484"/>
    </location>
</feature>
<evidence type="ECO:0000256" key="5">
    <source>
        <dbReference type="ARBA" id="ARBA00022692"/>
    </source>
</evidence>
<keyword evidence="12" id="KW-1185">Reference proteome</keyword>
<feature type="transmembrane region" description="Helical" evidence="9">
    <location>
        <begin position="39"/>
        <end position="61"/>
    </location>
</feature>
<comment type="similarity">
    <text evidence="2">Belongs to the major facilitator superfamily. EmrB family.</text>
</comment>
<dbReference type="Proteomes" id="UP000184501">
    <property type="component" value="Unassembled WGS sequence"/>
</dbReference>
<evidence type="ECO:0000313" key="12">
    <source>
        <dbReference type="Proteomes" id="UP000184501"/>
    </source>
</evidence>
<feature type="transmembrane region" description="Helical" evidence="9">
    <location>
        <begin position="388"/>
        <end position="407"/>
    </location>
</feature>
<protein>
    <submittedName>
        <fullName evidence="11">Drug resistance transporter, EmrB/QacA subfamily</fullName>
    </submittedName>
</protein>
<dbReference type="Gene3D" id="1.20.1250.20">
    <property type="entry name" value="MFS general substrate transporter like domains"/>
    <property type="match status" value="1"/>
</dbReference>
<dbReference type="NCBIfam" id="TIGR00711">
    <property type="entry name" value="efflux_EmrB"/>
    <property type="match status" value="1"/>
</dbReference>
<dbReference type="PANTHER" id="PTHR42718:SF9">
    <property type="entry name" value="MAJOR FACILITATOR SUPERFAMILY MULTIDRUG TRANSPORTER MFSC"/>
    <property type="match status" value="1"/>
</dbReference>
<keyword evidence="3" id="KW-0813">Transport</keyword>
<feature type="transmembrane region" description="Helical" evidence="9">
    <location>
        <begin position="331"/>
        <end position="352"/>
    </location>
</feature>
<evidence type="ECO:0000256" key="7">
    <source>
        <dbReference type="ARBA" id="ARBA00023136"/>
    </source>
</evidence>
<feature type="transmembrane region" description="Helical" evidence="9">
    <location>
        <begin position="225"/>
        <end position="246"/>
    </location>
</feature>
<keyword evidence="4" id="KW-1003">Cell membrane</keyword>
<dbReference type="InterPro" id="IPR004638">
    <property type="entry name" value="EmrB-like"/>
</dbReference>
<evidence type="ECO:0000259" key="10">
    <source>
        <dbReference type="PROSITE" id="PS50850"/>
    </source>
</evidence>
<evidence type="ECO:0000313" key="11">
    <source>
        <dbReference type="EMBL" id="SHF17490.1"/>
    </source>
</evidence>
<evidence type="ECO:0000256" key="6">
    <source>
        <dbReference type="ARBA" id="ARBA00022989"/>
    </source>
</evidence>
<name>A0A1M4ZHH0_STRHI</name>
<dbReference type="InterPro" id="IPR020846">
    <property type="entry name" value="MFS_dom"/>
</dbReference>
<dbReference type="Gene3D" id="1.20.1720.10">
    <property type="entry name" value="Multidrug resistance protein D"/>
    <property type="match status" value="1"/>
</dbReference>
<feature type="transmembrane region" description="Helical" evidence="9">
    <location>
        <begin position="105"/>
        <end position="124"/>
    </location>
</feature>
<feature type="transmembrane region" description="Helical" evidence="9">
    <location>
        <begin position="460"/>
        <end position="479"/>
    </location>
</feature>
<reference evidence="11 12" key="1">
    <citation type="submission" date="2016-11" db="EMBL/GenBank/DDBJ databases">
        <authorList>
            <person name="Jaros S."/>
            <person name="Januszkiewicz K."/>
            <person name="Wedrychowicz H."/>
        </authorList>
    </citation>
    <scope>NUCLEOTIDE SEQUENCE [LARGE SCALE GENOMIC DNA]</scope>
    <source>
        <strain evidence="11 12">DSM 44523</strain>
    </source>
</reference>
<feature type="transmembrane region" description="Helical" evidence="9">
    <location>
        <begin position="428"/>
        <end position="448"/>
    </location>
</feature>
<keyword evidence="7 9" id="KW-0472">Membrane</keyword>
<dbReference type="GO" id="GO:0005886">
    <property type="term" value="C:plasma membrane"/>
    <property type="evidence" value="ECO:0007669"/>
    <property type="project" value="UniProtKB-SubCell"/>
</dbReference>
<dbReference type="OrthoDB" id="9812221at2"/>
<evidence type="ECO:0000256" key="9">
    <source>
        <dbReference type="SAM" id="Phobius"/>
    </source>
</evidence>
<accession>A0A1M4ZHH0</accession>
<gene>
    <name evidence="11" type="ORF">SAMN05444320_102741</name>
</gene>
<feature type="region of interest" description="Disordered" evidence="8">
    <location>
        <begin position="1"/>
        <end position="26"/>
    </location>
</feature>
<dbReference type="PRINTS" id="PR01036">
    <property type="entry name" value="TCRTETB"/>
</dbReference>
<keyword evidence="6 9" id="KW-1133">Transmembrane helix</keyword>
<dbReference type="SUPFAM" id="SSF103473">
    <property type="entry name" value="MFS general substrate transporter"/>
    <property type="match status" value="1"/>
</dbReference>
<feature type="transmembrane region" description="Helical" evidence="9">
    <location>
        <begin position="163"/>
        <end position="187"/>
    </location>
</feature>
<feature type="transmembrane region" description="Helical" evidence="9">
    <location>
        <begin position="73"/>
        <end position="93"/>
    </location>
</feature>
<evidence type="ECO:0000256" key="8">
    <source>
        <dbReference type="SAM" id="MobiDB-lite"/>
    </source>
</evidence>